<dbReference type="InterPro" id="IPR006696">
    <property type="entry name" value="DUF423"/>
</dbReference>
<evidence type="ECO:0000256" key="5">
    <source>
        <dbReference type="ARBA" id="ARBA00023136"/>
    </source>
</evidence>
<dbReference type="OrthoDB" id="9802121at2"/>
<keyword evidence="8" id="KW-1185">Reference proteome</keyword>
<keyword evidence="5 6" id="KW-0472">Membrane</keyword>
<evidence type="ECO:0008006" key="9">
    <source>
        <dbReference type="Google" id="ProtNLM"/>
    </source>
</evidence>
<evidence type="ECO:0000256" key="6">
    <source>
        <dbReference type="SAM" id="Phobius"/>
    </source>
</evidence>
<evidence type="ECO:0000256" key="3">
    <source>
        <dbReference type="ARBA" id="ARBA00022692"/>
    </source>
</evidence>
<comment type="subcellular location">
    <subcellularLocation>
        <location evidence="1">Membrane</location>
        <topology evidence="1">Multi-pass membrane protein</topology>
    </subcellularLocation>
</comment>
<sequence length="126" mass="14206">MYKNLTLTAFIGALAVILGAFGAHALKETLSAAELNSFETAVRYQLYHVIILLIINLNQAFSLKEKRIMSYLFWIGILFFSGSIYAMYLAKVPAKSIWFITPLGGLLLILGWFYLGVTFFRKSAKK</sequence>
<accession>A0A238UDN5</accession>
<evidence type="ECO:0000256" key="2">
    <source>
        <dbReference type="ARBA" id="ARBA00009694"/>
    </source>
</evidence>
<keyword evidence="4 6" id="KW-1133">Transmembrane helix</keyword>
<evidence type="ECO:0000313" key="8">
    <source>
        <dbReference type="Proteomes" id="UP000215214"/>
    </source>
</evidence>
<dbReference type="GO" id="GO:0005886">
    <property type="term" value="C:plasma membrane"/>
    <property type="evidence" value="ECO:0007669"/>
    <property type="project" value="TreeGrafter"/>
</dbReference>
<evidence type="ECO:0000313" key="7">
    <source>
        <dbReference type="EMBL" id="SNR17289.1"/>
    </source>
</evidence>
<feature type="transmembrane region" description="Helical" evidence="6">
    <location>
        <begin position="71"/>
        <end position="90"/>
    </location>
</feature>
<dbReference type="PANTHER" id="PTHR43461">
    <property type="entry name" value="TRANSMEMBRANE PROTEIN 256"/>
    <property type="match status" value="1"/>
</dbReference>
<organism evidence="7 8">
    <name type="scientific">Tenacibaculum jejuense</name>
    <dbReference type="NCBI Taxonomy" id="584609"/>
    <lineage>
        <taxon>Bacteria</taxon>
        <taxon>Pseudomonadati</taxon>
        <taxon>Bacteroidota</taxon>
        <taxon>Flavobacteriia</taxon>
        <taxon>Flavobacteriales</taxon>
        <taxon>Flavobacteriaceae</taxon>
        <taxon>Tenacibaculum</taxon>
    </lineage>
</organism>
<keyword evidence="3 6" id="KW-0812">Transmembrane</keyword>
<proteinExistence type="inferred from homology"/>
<feature type="transmembrane region" description="Helical" evidence="6">
    <location>
        <begin position="41"/>
        <end position="59"/>
    </location>
</feature>
<dbReference type="KEGG" id="tje:TJEJU_3647"/>
<feature type="transmembrane region" description="Helical" evidence="6">
    <location>
        <begin position="96"/>
        <end position="120"/>
    </location>
</feature>
<evidence type="ECO:0000256" key="1">
    <source>
        <dbReference type="ARBA" id="ARBA00004141"/>
    </source>
</evidence>
<name>A0A238UDN5_9FLAO</name>
<dbReference type="EMBL" id="LT899436">
    <property type="protein sequence ID" value="SNR17289.1"/>
    <property type="molecule type" value="Genomic_DNA"/>
</dbReference>
<protein>
    <recommendedName>
        <fullName evidence="9">DUF423 domain-containing protein</fullName>
    </recommendedName>
</protein>
<dbReference type="RefSeq" id="WP_095074377.1">
    <property type="nucleotide sequence ID" value="NZ_LT899436.1"/>
</dbReference>
<reference evidence="7 8" key="1">
    <citation type="submission" date="2017-07" db="EMBL/GenBank/DDBJ databases">
        <authorList>
            <person name="Sun Z.S."/>
            <person name="Albrecht U."/>
            <person name="Echele G."/>
            <person name="Lee C.C."/>
        </authorList>
    </citation>
    <scope>NUCLEOTIDE SEQUENCE [LARGE SCALE GENOMIC DNA]</scope>
    <source>
        <strain evidence="8">type strain: KCTC 22618</strain>
    </source>
</reference>
<dbReference type="PANTHER" id="PTHR43461:SF1">
    <property type="entry name" value="TRANSMEMBRANE PROTEIN 256"/>
    <property type="match status" value="1"/>
</dbReference>
<dbReference type="Pfam" id="PF04241">
    <property type="entry name" value="DUF423"/>
    <property type="match status" value="1"/>
</dbReference>
<dbReference type="Proteomes" id="UP000215214">
    <property type="component" value="Chromosome TJEJU"/>
</dbReference>
<gene>
    <name evidence="7" type="ORF">TJEJU_3647</name>
</gene>
<dbReference type="AlphaFoldDB" id="A0A238UDN5"/>
<evidence type="ECO:0000256" key="4">
    <source>
        <dbReference type="ARBA" id="ARBA00022989"/>
    </source>
</evidence>
<comment type="similarity">
    <text evidence="2">Belongs to the UPF0382 family.</text>
</comment>